<dbReference type="Proteomes" id="UP000698242">
    <property type="component" value="Unassembled WGS sequence"/>
</dbReference>
<evidence type="ECO:0008006" key="3">
    <source>
        <dbReference type="Google" id="ProtNLM"/>
    </source>
</evidence>
<dbReference type="OrthoDB" id="7867799at2"/>
<keyword evidence="2" id="KW-1185">Reference proteome</keyword>
<protein>
    <recommendedName>
        <fullName evidence="3">DUF1127 domain-containing protein</fullName>
    </recommendedName>
</protein>
<gene>
    <name evidence="1" type="ORF">PMES_00896</name>
</gene>
<sequence length="72" mass="8206">MSIALSRPTRGFSNPFAVIGGAVSRFFTNLIEANSRVREVEFLNGCSDEELARMGLRRDQIVRHVFRDTMFL</sequence>
<accession>A0A921NY08</accession>
<comment type="caution">
    <text evidence="1">The sequence shown here is derived from an EMBL/GenBank/DDBJ whole genome shotgun (WGS) entry which is preliminary data.</text>
</comment>
<organism evidence="1 2">
    <name type="scientific">Profundibacterium mesophilum KAUST100406-0324</name>
    <dbReference type="NCBI Taxonomy" id="1037889"/>
    <lineage>
        <taxon>Bacteria</taxon>
        <taxon>Pseudomonadati</taxon>
        <taxon>Pseudomonadota</taxon>
        <taxon>Alphaproteobacteria</taxon>
        <taxon>Rhodobacterales</taxon>
        <taxon>Roseobacteraceae</taxon>
        <taxon>Profundibacterium</taxon>
    </lineage>
</organism>
<evidence type="ECO:0000313" key="1">
    <source>
        <dbReference type="EMBL" id="KAF0676809.1"/>
    </source>
</evidence>
<dbReference type="AlphaFoldDB" id="A0A921NY08"/>
<evidence type="ECO:0000313" key="2">
    <source>
        <dbReference type="Proteomes" id="UP000698242"/>
    </source>
</evidence>
<dbReference type="EMBL" id="APKE01000011">
    <property type="protein sequence ID" value="KAF0676809.1"/>
    <property type="molecule type" value="Genomic_DNA"/>
</dbReference>
<name>A0A921NY08_9RHOB</name>
<reference evidence="1" key="1">
    <citation type="submission" date="2013-03" db="EMBL/GenBank/DDBJ databases">
        <title>Genome Sequence of the Profundibacterium mesophilum strain KAUST100406-0324T from Red Sea, a novel genus in the family Rhodobacteraceae.</title>
        <authorList>
            <person name="Essack M."/>
            <person name="Alam I."/>
            <person name="Lafi F."/>
            <person name="Alawi W."/>
            <person name="Kamanu F."/>
            <person name="Al-Suwailem A."/>
            <person name="Lee O.O."/>
            <person name="Xu Y."/>
            <person name="Bajic V."/>
            <person name="Qian P.-Y."/>
            <person name="Archer J."/>
        </authorList>
    </citation>
    <scope>NUCLEOTIDE SEQUENCE</scope>
    <source>
        <strain evidence="1">KAUST100406-0324</strain>
    </source>
</reference>
<proteinExistence type="predicted"/>
<dbReference type="RefSeq" id="WP_159964311.1">
    <property type="nucleotide sequence ID" value="NZ_APKE01000011.1"/>
</dbReference>